<protein>
    <recommendedName>
        <fullName evidence="3">Protein kinase domain-containing protein</fullName>
    </recommendedName>
</protein>
<dbReference type="Proteomes" id="UP000266861">
    <property type="component" value="Unassembled WGS sequence"/>
</dbReference>
<dbReference type="SMART" id="SM00671">
    <property type="entry name" value="SEL1"/>
    <property type="match status" value="2"/>
</dbReference>
<dbReference type="Pfam" id="PF08238">
    <property type="entry name" value="Sel1"/>
    <property type="match status" value="3"/>
</dbReference>
<proteinExistence type="predicted"/>
<dbReference type="PANTHER" id="PTHR43628">
    <property type="entry name" value="ACTIVATOR OF C KINASE PROTEIN 1-RELATED"/>
    <property type="match status" value="1"/>
</dbReference>
<organism evidence="1 2">
    <name type="scientific">Diversispora epigaea</name>
    <dbReference type="NCBI Taxonomy" id="1348612"/>
    <lineage>
        <taxon>Eukaryota</taxon>
        <taxon>Fungi</taxon>
        <taxon>Fungi incertae sedis</taxon>
        <taxon>Mucoromycota</taxon>
        <taxon>Glomeromycotina</taxon>
        <taxon>Glomeromycetes</taxon>
        <taxon>Diversisporales</taxon>
        <taxon>Diversisporaceae</taxon>
        <taxon>Diversispora</taxon>
    </lineage>
</organism>
<sequence length="247" mass="28249">MDDNLRPIFFFKKYIKAAHSWGASNLRSRDDNEKEENHSKKRDVLTKNLMPLDIYSLGIILWKISNDGISPFGRELKTNLSLPLPTSTNNDFIDLINETIVKIKREKYIPGIPSKYKGIYSEKAFELYSKFAKKGNIVARLNQKGLQLHSKSAPAGNLNATNNAGYCYGKGVGVVVDKKEAFRRYFEGDEKENPKTQHNLRHLYAKGYGINQNQVKAFEWHENSAEYGHANGKYIIGKYFCEGFVTR</sequence>
<dbReference type="InterPro" id="IPR052945">
    <property type="entry name" value="Mitotic_Regulator"/>
</dbReference>
<evidence type="ECO:0008006" key="3">
    <source>
        <dbReference type="Google" id="ProtNLM"/>
    </source>
</evidence>
<dbReference type="STRING" id="1348612.A0A397JBP3"/>
<dbReference type="EMBL" id="PQFF01000057">
    <property type="protein sequence ID" value="RHZ85755.1"/>
    <property type="molecule type" value="Genomic_DNA"/>
</dbReference>
<dbReference type="AlphaFoldDB" id="A0A397JBP3"/>
<comment type="caution">
    <text evidence="1">The sequence shown here is derived from an EMBL/GenBank/DDBJ whole genome shotgun (WGS) entry which is preliminary data.</text>
</comment>
<reference evidence="1 2" key="1">
    <citation type="submission" date="2018-08" db="EMBL/GenBank/DDBJ databases">
        <title>Genome and evolution of the arbuscular mycorrhizal fungus Diversispora epigaea (formerly Glomus versiforme) and its bacterial endosymbionts.</title>
        <authorList>
            <person name="Sun X."/>
            <person name="Fei Z."/>
            <person name="Harrison M."/>
        </authorList>
    </citation>
    <scope>NUCLEOTIDE SEQUENCE [LARGE SCALE GENOMIC DNA]</scope>
    <source>
        <strain evidence="1 2">IT104</strain>
    </source>
</reference>
<dbReference type="SUPFAM" id="SSF81901">
    <property type="entry name" value="HCP-like"/>
    <property type="match status" value="1"/>
</dbReference>
<keyword evidence="2" id="KW-1185">Reference proteome</keyword>
<dbReference type="Gene3D" id="1.25.40.10">
    <property type="entry name" value="Tetratricopeptide repeat domain"/>
    <property type="match status" value="1"/>
</dbReference>
<name>A0A397JBP3_9GLOM</name>
<dbReference type="PANTHER" id="PTHR43628:SF1">
    <property type="entry name" value="CHITIN SYNTHASE REGULATORY FACTOR 2-RELATED"/>
    <property type="match status" value="1"/>
</dbReference>
<gene>
    <name evidence="1" type="ORF">Glove_60g93</name>
</gene>
<evidence type="ECO:0000313" key="1">
    <source>
        <dbReference type="EMBL" id="RHZ85755.1"/>
    </source>
</evidence>
<dbReference type="InterPro" id="IPR011990">
    <property type="entry name" value="TPR-like_helical_dom_sf"/>
</dbReference>
<evidence type="ECO:0000313" key="2">
    <source>
        <dbReference type="Proteomes" id="UP000266861"/>
    </source>
</evidence>
<dbReference type="InterPro" id="IPR006597">
    <property type="entry name" value="Sel1-like"/>
</dbReference>
<accession>A0A397JBP3</accession>